<keyword evidence="2" id="KW-1133">Transmembrane helix</keyword>
<evidence type="ECO:0000256" key="2">
    <source>
        <dbReference type="SAM" id="Phobius"/>
    </source>
</evidence>
<dbReference type="InterPro" id="IPR029030">
    <property type="entry name" value="Caspase-like_dom_sf"/>
</dbReference>
<evidence type="ECO:0000313" key="5">
    <source>
        <dbReference type="Proteomes" id="UP000265768"/>
    </source>
</evidence>
<dbReference type="Pfam" id="PF03793">
    <property type="entry name" value="PASTA"/>
    <property type="match status" value="1"/>
</dbReference>
<dbReference type="Gene3D" id="3.30.10.20">
    <property type="match status" value="1"/>
</dbReference>
<protein>
    <submittedName>
        <fullName evidence="4">PASTA domain-containing protein</fullName>
    </submittedName>
</protein>
<feature type="transmembrane region" description="Helical" evidence="2">
    <location>
        <begin position="265"/>
        <end position="287"/>
    </location>
</feature>
<dbReference type="PROSITE" id="PS51178">
    <property type="entry name" value="PASTA"/>
    <property type="match status" value="1"/>
</dbReference>
<dbReference type="CDD" id="cd06577">
    <property type="entry name" value="PASTA_pknB"/>
    <property type="match status" value="1"/>
</dbReference>
<dbReference type="SMART" id="SM00740">
    <property type="entry name" value="PASTA"/>
    <property type="match status" value="1"/>
</dbReference>
<evidence type="ECO:0000259" key="3">
    <source>
        <dbReference type="PROSITE" id="PS51178"/>
    </source>
</evidence>
<dbReference type="AlphaFoldDB" id="A0A3A4B9D5"/>
<feature type="region of interest" description="Disordered" evidence="1">
    <location>
        <begin position="295"/>
        <end position="368"/>
    </location>
</feature>
<name>A0A3A4B9D5_9ACTN</name>
<dbReference type="Pfam" id="PF00656">
    <property type="entry name" value="Peptidase_C14"/>
    <property type="match status" value="1"/>
</dbReference>
<organism evidence="4 5">
    <name type="scientific">Bailinhaonella thermotolerans</name>
    <dbReference type="NCBI Taxonomy" id="1070861"/>
    <lineage>
        <taxon>Bacteria</taxon>
        <taxon>Bacillati</taxon>
        <taxon>Actinomycetota</taxon>
        <taxon>Actinomycetes</taxon>
        <taxon>Streptosporangiales</taxon>
        <taxon>Streptosporangiaceae</taxon>
        <taxon>Bailinhaonella</taxon>
    </lineage>
</organism>
<feature type="domain" description="PASTA" evidence="3">
    <location>
        <begin position="370"/>
        <end position="436"/>
    </location>
</feature>
<feature type="compositionally biased region" description="Low complexity" evidence="1">
    <location>
        <begin position="343"/>
        <end position="360"/>
    </location>
</feature>
<comment type="caution">
    <text evidence="4">The sequence shown here is derived from an EMBL/GenBank/DDBJ whole genome shotgun (WGS) entry which is preliminary data.</text>
</comment>
<gene>
    <name evidence="4" type="ORF">D5H75_07705</name>
</gene>
<feature type="compositionally biased region" description="Basic and acidic residues" evidence="1">
    <location>
        <begin position="398"/>
        <end position="407"/>
    </location>
</feature>
<evidence type="ECO:0000313" key="4">
    <source>
        <dbReference type="EMBL" id="RJL34324.1"/>
    </source>
</evidence>
<keyword evidence="2" id="KW-0472">Membrane</keyword>
<dbReference type="NCBIfam" id="NF047832">
    <property type="entry name" value="caspase_w_EACC1"/>
    <property type="match status" value="1"/>
</dbReference>
<dbReference type="SUPFAM" id="SSF52129">
    <property type="entry name" value="Caspase-like"/>
    <property type="match status" value="1"/>
</dbReference>
<dbReference type="EMBL" id="QZEY01000002">
    <property type="protein sequence ID" value="RJL34324.1"/>
    <property type="molecule type" value="Genomic_DNA"/>
</dbReference>
<dbReference type="Proteomes" id="UP000265768">
    <property type="component" value="Unassembled WGS sequence"/>
</dbReference>
<reference evidence="4 5" key="1">
    <citation type="submission" date="2018-09" db="EMBL/GenBank/DDBJ databases">
        <title>YIM 75507 draft genome.</title>
        <authorList>
            <person name="Tang S."/>
            <person name="Feng Y."/>
        </authorList>
    </citation>
    <scope>NUCLEOTIDE SEQUENCE [LARGE SCALE GENOMIC DNA]</scope>
    <source>
        <strain evidence="4 5">YIM 75507</strain>
    </source>
</reference>
<feature type="region of interest" description="Disordered" evidence="1">
    <location>
        <begin position="499"/>
        <end position="518"/>
    </location>
</feature>
<sequence>MRMFDPRASRAVLIGTSRYTGDPGLHALPAVRNGLAALEAILLDTELCGLPRDRCVVITDPSDPREIGLALHEAGAAAEDLLLVYYAGHGLLDHRGDLYLGLTGTSARPAVLPYTAVPYGLVRESVRASRAAARVVVLDCCFSGRAIEAAAGPEAVVAGQVEIEGAYTLTSSSRTSTSVAREGSPYTAFTGELVRVLGEGVPGGPELLTLDVVYEELRRGLARAGLPEPHAGSVRSAHRLAIARNAAVARPEEEPEPAADGRRGYVPALALLAVAAALAAAVVITLLRPGGPSPAGWEAGGAPPGASPGRALPSVPAGAEPAGTAGSEPGTAPGTAGAGSPGPRGDPAGASASPGSAPSPQGNRPTGALAAQRVQVPDIRGQRLQPARNLLARMSLAEGERTEESSRKPHGVVLRTTPPAGTRVEPGTPVDLVLSRHYDDVRDLRCHTVEEVRAYAAYHGFEADLRGLDTGNEQTDVAGSQDPPAGQRLHSGETLTVTFEPSRQVTCQGPREAPAGEG</sequence>
<dbReference type="InterPro" id="IPR011600">
    <property type="entry name" value="Pept_C14_caspase"/>
</dbReference>
<feature type="compositionally biased region" description="Low complexity" evidence="1">
    <location>
        <begin position="321"/>
        <end position="335"/>
    </location>
</feature>
<accession>A0A3A4B9D5</accession>
<feature type="region of interest" description="Disordered" evidence="1">
    <location>
        <begin position="396"/>
        <end position="426"/>
    </location>
</feature>
<feature type="region of interest" description="Disordered" evidence="1">
    <location>
        <begin position="469"/>
        <end position="489"/>
    </location>
</feature>
<dbReference type="InterPro" id="IPR005543">
    <property type="entry name" value="PASTA_dom"/>
</dbReference>
<proteinExistence type="predicted"/>
<keyword evidence="2" id="KW-0812">Transmembrane</keyword>
<dbReference type="Gene3D" id="3.40.50.1460">
    <property type="match status" value="1"/>
</dbReference>
<keyword evidence="5" id="KW-1185">Reference proteome</keyword>
<evidence type="ECO:0000256" key="1">
    <source>
        <dbReference type="SAM" id="MobiDB-lite"/>
    </source>
</evidence>
<dbReference type="GO" id="GO:0004197">
    <property type="term" value="F:cysteine-type endopeptidase activity"/>
    <property type="evidence" value="ECO:0007669"/>
    <property type="project" value="InterPro"/>
</dbReference>
<dbReference type="GO" id="GO:0006508">
    <property type="term" value="P:proteolysis"/>
    <property type="evidence" value="ECO:0007669"/>
    <property type="project" value="InterPro"/>
</dbReference>